<sequence length="145" mass="16580">MRLCHQECEGPTRPLYIVRCTAQPAMWFLAWENKISGITMSDTRKLLTVLQCVDPKGLPFTEQLPDDCTEYTSLRVVRRQSPGMNDDIDNGRACSTSMKRHWSMETKAIYLKTKRTFSLMHNFPMTMKLRIRYLGAGGLAVCALS</sequence>
<feature type="non-terminal residue" evidence="1">
    <location>
        <position position="145"/>
    </location>
</feature>
<name>A0A0S4J9B4_BODSA</name>
<reference evidence="2" key="1">
    <citation type="submission" date="2015-09" db="EMBL/GenBank/DDBJ databases">
        <authorList>
            <consortium name="Pathogen Informatics"/>
        </authorList>
    </citation>
    <scope>NUCLEOTIDE SEQUENCE [LARGE SCALE GENOMIC DNA]</scope>
    <source>
        <strain evidence="2">Lake Konstanz</strain>
    </source>
</reference>
<evidence type="ECO:0000313" key="2">
    <source>
        <dbReference type="Proteomes" id="UP000051952"/>
    </source>
</evidence>
<keyword evidence="2" id="KW-1185">Reference proteome</keyword>
<accession>A0A0S4J9B4</accession>
<gene>
    <name evidence="1" type="ORF">BSAL_84745</name>
</gene>
<dbReference type="EMBL" id="CYKH01000984">
    <property type="protein sequence ID" value="CUG75594.1"/>
    <property type="molecule type" value="Genomic_DNA"/>
</dbReference>
<dbReference type="VEuPathDB" id="TriTrypDB:BSAL_84745"/>
<organism evidence="1 2">
    <name type="scientific">Bodo saltans</name>
    <name type="common">Flagellated protozoan</name>
    <dbReference type="NCBI Taxonomy" id="75058"/>
    <lineage>
        <taxon>Eukaryota</taxon>
        <taxon>Discoba</taxon>
        <taxon>Euglenozoa</taxon>
        <taxon>Kinetoplastea</taxon>
        <taxon>Metakinetoplastina</taxon>
        <taxon>Eubodonida</taxon>
        <taxon>Bodonidae</taxon>
        <taxon>Bodo</taxon>
    </lineage>
</organism>
<dbReference type="AlphaFoldDB" id="A0A0S4J9B4"/>
<proteinExistence type="predicted"/>
<protein>
    <submittedName>
        <fullName evidence="1">GPI-anchored surface protein, putative</fullName>
    </submittedName>
</protein>
<dbReference type="Proteomes" id="UP000051952">
    <property type="component" value="Unassembled WGS sequence"/>
</dbReference>
<evidence type="ECO:0000313" key="1">
    <source>
        <dbReference type="EMBL" id="CUG75594.1"/>
    </source>
</evidence>